<evidence type="ECO:0000313" key="2">
    <source>
        <dbReference type="Proteomes" id="UP000595278"/>
    </source>
</evidence>
<dbReference type="EMBL" id="CP067393">
    <property type="protein sequence ID" value="QQP86495.1"/>
    <property type="molecule type" value="Genomic_DNA"/>
</dbReference>
<organism evidence="1 2">
    <name type="scientific">Entomomonas asaccharolytica</name>
    <dbReference type="NCBI Taxonomy" id="2785331"/>
    <lineage>
        <taxon>Bacteria</taxon>
        <taxon>Pseudomonadati</taxon>
        <taxon>Pseudomonadota</taxon>
        <taxon>Gammaproteobacteria</taxon>
        <taxon>Pseudomonadales</taxon>
        <taxon>Pseudomonadaceae</taxon>
        <taxon>Entomomonas</taxon>
    </lineage>
</organism>
<accession>A0A974RXS5</accession>
<sequence length="120" mass="13981">MIIKEDKSIKIKDMIFVITFFLVSPLISLGSSLEEDYDGDGINDRVQEETVDNTLHLKMWLSSIDKEKSYIIKPADEDKIPTVHQSYKKGYLELDSTYYSVQGQIYIELYKWSLEKKTGF</sequence>
<dbReference type="AlphaFoldDB" id="A0A974RXS5"/>
<dbReference type="Proteomes" id="UP000595278">
    <property type="component" value="Chromosome"/>
</dbReference>
<evidence type="ECO:0000313" key="1">
    <source>
        <dbReference type="EMBL" id="QQP86495.1"/>
    </source>
</evidence>
<protein>
    <submittedName>
        <fullName evidence="1">Uncharacterized protein</fullName>
    </submittedName>
</protein>
<keyword evidence="2" id="KW-1185">Reference proteome</keyword>
<gene>
    <name evidence="1" type="ORF">JHT90_04440</name>
</gene>
<dbReference type="RefSeq" id="WP_201094618.1">
    <property type="nucleotide sequence ID" value="NZ_CP067393.1"/>
</dbReference>
<name>A0A974RXS5_9GAMM</name>
<reference evidence="1 2" key="1">
    <citation type="submission" date="2021-01" db="EMBL/GenBank/DDBJ databases">
        <title>Entomomonas sp. F2A isolated from a house cricket (Acheta domesticus).</title>
        <authorList>
            <person name="Spergser J."/>
            <person name="Busse H.-J."/>
        </authorList>
    </citation>
    <scope>NUCLEOTIDE SEQUENCE [LARGE SCALE GENOMIC DNA]</scope>
    <source>
        <strain evidence="1 2">F2A</strain>
    </source>
</reference>
<proteinExistence type="predicted"/>
<dbReference type="KEGG" id="eaz:JHT90_04440"/>